<keyword evidence="2 4" id="KW-0238">DNA-binding</keyword>
<keyword evidence="3" id="KW-0804">Transcription</keyword>
<protein>
    <submittedName>
        <fullName evidence="6">Regulatory protein TetR</fullName>
    </submittedName>
</protein>
<dbReference type="EMBL" id="CP002903">
    <property type="protein sequence ID" value="AEJ62466.1"/>
    <property type="molecule type" value="Genomic_DNA"/>
</dbReference>
<name>G0GFZ0_WINT7</name>
<dbReference type="InterPro" id="IPR009057">
    <property type="entry name" value="Homeodomain-like_sf"/>
</dbReference>
<dbReference type="PANTHER" id="PTHR30055">
    <property type="entry name" value="HTH-TYPE TRANSCRIPTIONAL REGULATOR RUTR"/>
    <property type="match status" value="1"/>
</dbReference>
<dbReference type="RefSeq" id="WP_014625773.1">
    <property type="nucleotide sequence ID" value="NC_017583.1"/>
</dbReference>
<dbReference type="PROSITE" id="PS50977">
    <property type="entry name" value="HTH_TETR_2"/>
    <property type="match status" value="2"/>
</dbReference>
<dbReference type="AlphaFoldDB" id="G0GFZ0"/>
<dbReference type="InterPro" id="IPR050109">
    <property type="entry name" value="HTH-type_TetR-like_transc_reg"/>
</dbReference>
<organism evidence="6 7">
    <name type="scientific">Winmispira thermophila (strain ATCC 700085 / DSM 6578 / Z-1203)</name>
    <name type="common">Spirochaeta thermophila</name>
    <dbReference type="NCBI Taxonomy" id="869211"/>
    <lineage>
        <taxon>Bacteria</taxon>
        <taxon>Pseudomonadati</taxon>
        <taxon>Spirochaetota</taxon>
        <taxon>Spirochaetia</taxon>
        <taxon>Winmispirales</taxon>
        <taxon>Winmispiraceae</taxon>
        <taxon>Winmispira</taxon>
    </lineage>
</organism>
<sequence>MTSDDIIRAALRGWAKDRFQRLTLTRVAEELGVTKQALYRYFPSKESLFEAILVHARDVHGTLVRDLTRISSLSFEEGLFFYLSRLLEDFKAHTGLYLFLYPPQHITIQERFKDFYREVEENSIEVMGTLLSRPGAPHIPDPYVPHIQKLIGTTFLFSLLKEFPKKRENPWESFSTFFSSMDSEKRVKTIMEVIIHGTVRGSFVLPDFDRVRAIARVEEAEAPHFDRILSAAEKVIHEKGIANTTLDDIAHEVGITRTTLYSYFKNKRDLVVSTILRQITGFFDPLFPRLAVCTSIEEKILCYILYAAEYSHIHKRLFSVTNWLRINSPLRPLRDARAWEQIRPYLERFALLFSPLPLRKALKPAEMIPFLHILTGSLMQEKVLIRPSEALIVWAYFLEGLKGIERHAEQISAHEKDTDHERRLP</sequence>
<dbReference type="InterPro" id="IPR023772">
    <property type="entry name" value="DNA-bd_HTH_TetR-type_CS"/>
</dbReference>
<evidence type="ECO:0000259" key="5">
    <source>
        <dbReference type="PROSITE" id="PS50977"/>
    </source>
</evidence>
<evidence type="ECO:0000256" key="1">
    <source>
        <dbReference type="ARBA" id="ARBA00023015"/>
    </source>
</evidence>
<evidence type="ECO:0000256" key="4">
    <source>
        <dbReference type="PROSITE-ProRule" id="PRU00335"/>
    </source>
</evidence>
<evidence type="ECO:0000256" key="3">
    <source>
        <dbReference type="ARBA" id="ARBA00023163"/>
    </source>
</evidence>
<dbReference type="SUPFAM" id="SSF46689">
    <property type="entry name" value="Homeodomain-like"/>
    <property type="match status" value="2"/>
</dbReference>
<gene>
    <name evidence="6" type="ordered locus">Spith_2211</name>
</gene>
<evidence type="ECO:0000313" key="6">
    <source>
        <dbReference type="EMBL" id="AEJ62466.1"/>
    </source>
</evidence>
<dbReference type="OrthoDB" id="355942at2"/>
<evidence type="ECO:0000256" key="2">
    <source>
        <dbReference type="ARBA" id="ARBA00023125"/>
    </source>
</evidence>
<feature type="DNA-binding region" description="H-T-H motif" evidence="4">
    <location>
        <begin position="23"/>
        <end position="42"/>
    </location>
</feature>
<dbReference type="PANTHER" id="PTHR30055:SF234">
    <property type="entry name" value="HTH-TYPE TRANSCRIPTIONAL REGULATOR BETI"/>
    <property type="match status" value="1"/>
</dbReference>
<dbReference type="GO" id="GO:0003700">
    <property type="term" value="F:DNA-binding transcription factor activity"/>
    <property type="evidence" value="ECO:0007669"/>
    <property type="project" value="TreeGrafter"/>
</dbReference>
<keyword evidence="7" id="KW-1185">Reference proteome</keyword>
<reference evidence="6 7" key="1">
    <citation type="submission" date="2011-06" db="EMBL/GenBank/DDBJ databases">
        <title>The complete genome of Spirochaeta thermophila DSM 6578.</title>
        <authorList>
            <consortium name="US DOE Joint Genome Institute (JGI-PGF)"/>
            <person name="Lucas S."/>
            <person name="Lapidus A."/>
            <person name="Bruce D."/>
            <person name="Goodwin L."/>
            <person name="Pitluck S."/>
            <person name="Peters L."/>
            <person name="Kyrpides N."/>
            <person name="Mavromatis K."/>
            <person name="Ivanova N."/>
            <person name="Mikailova N."/>
            <person name="Pagani I."/>
            <person name="Chertkov O."/>
            <person name="Detter J.C."/>
            <person name="Tapia R."/>
            <person name="Han C."/>
            <person name="Land M."/>
            <person name="Hauser L."/>
            <person name="Markowitz V."/>
            <person name="Cheng J.-F."/>
            <person name="Hugenholtz P."/>
            <person name="Woyke T."/>
            <person name="Wu D."/>
            <person name="Spring S."/>
            <person name="Merkhoffer B."/>
            <person name="Schneider S."/>
            <person name="Klenk H.-P."/>
            <person name="Eisen J.A."/>
        </authorList>
    </citation>
    <scope>NUCLEOTIDE SEQUENCE [LARGE SCALE GENOMIC DNA]</scope>
    <source>
        <strain evidence="7">ATCC 700085 / DSM 6578 / Z-1203</strain>
    </source>
</reference>
<evidence type="ECO:0000313" key="7">
    <source>
        <dbReference type="Proteomes" id="UP000007254"/>
    </source>
</evidence>
<dbReference type="KEGG" id="stq:Spith_2211"/>
<dbReference type="PROSITE" id="PS01081">
    <property type="entry name" value="HTH_TETR_1"/>
    <property type="match status" value="1"/>
</dbReference>
<proteinExistence type="predicted"/>
<dbReference type="GO" id="GO:0000976">
    <property type="term" value="F:transcription cis-regulatory region binding"/>
    <property type="evidence" value="ECO:0007669"/>
    <property type="project" value="TreeGrafter"/>
</dbReference>
<dbReference type="InterPro" id="IPR001647">
    <property type="entry name" value="HTH_TetR"/>
</dbReference>
<dbReference type="PRINTS" id="PR00455">
    <property type="entry name" value="HTHTETR"/>
</dbReference>
<dbReference type="Gene3D" id="1.10.357.10">
    <property type="entry name" value="Tetracycline Repressor, domain 2"/>
    <property type="match status" value="2"/>
</dbReference>
<dbReference type="Pfam" id="PF00440">
    <property type="entry name" value="TetR_N"/>
    <property type="match status" value="2"/>
</dbReference>
<dbReference type="STRING" id="869211.Spith_2211"/>
<feature type="domain" description="HTH tetR-type" evidence="5">
    <location>
        <begin position="1"/>
        <end position="60"/>
    </location>
</feature>
<dbReference type="HOGENOM" id="CLU_645431_0_0_12"/>
<keyword evidence="1" id="KW-0805">Transcription regulation</keyword>
<dbReference type="Proteomes" id="UP000007254">
    <property type="component" value="Chromosome"/>
</dbReference>
<feature type="domain" description="HTH tetR-type" evidence="5">
    <location>
        <begin position="222"/>
        <end position="282"/>
    </location>
</feature>
<accession>G0GFZ0</accession>
<feature type="DNA-binding region" description="H-T-H motif" evidence="4">
    <location>
        <begin position="245"/>
        <end position="264"/>
    </location>
</feature>